<organism evidence="1 2">
    <name type="scientific">Porites lobata</name>
    <dbReference type="NCBI Taxonomy" id="104759"/>
    <lineage>
        <taxon>Eukaryota</taxon>
        <taxon>Metazoa</taxon>
        <taxon>Cnidaria</taxon>
        <taxon>Anthozoa</taxon>
        <taxon>Hexacorallia</taxon>
        <taxon>Scleractinia</taxon>
        <taxon>Fungiina</taxon>
        <taxon>Poritidae</taxon>
        <taxon>Porites</taxon>
    </lineage>
</organism>
<protein>
    <submittedName>
        <fullName evidence="1">Uncharacterized protein</fullName>
    </submittedName>
</protein>
<dbReference type="PANTHER" id="PTHR47018">
    <property type="entry name" value="CXC DOMAIN-CONTAINING PROTEIN-RELATED"/>
    <property type="match status" value="1"/>
</dbReference>
<dbReference type="Proteomes" id="UP001159405">
    <property type="component" value="Unassembled WGS sequence"/>
</dbReference>
<accession>A0ABN8PA03</accession>
<dbReference type="PANTHER" id="PTHR47018:SF3">
    <property type="entry name" value="MYCBP-ASSOCIATED PROTEIN"/>
    <property type="match status" value="1"/>
</dbReference>
<reference evidence="1 2" key="1">
    <citation type="submission" date="2022-05" db="EMBL/GenBank/DDBJ databases">
        <authorList>
            <consortium name="Genoscope - CEA"/>
            <person name="William W."/>
        </authorList>
    </citation>
    <scope>NUCLEOTIDE SEQUENCE [LARGE SCALE GENOMIC DNA]</scope>
</reference>
<proteinExistence type="predicted"/>
<gene>
    <name evidence="1" type="ORF">PLOB_00040522</name>
</gene>
<evidence type="ECO:0000313" key="1">
    <source>
        <dbReference type="EMBL" id="CAH3139227.1"/>
    </source>
</evidence>
<keyword evidence="2" id="KW-1185">Reference proteome</keyword>
<name>A0ABN8PA03_9CNID</name>
<comment type="caution">
    <text evidence="1">The sequence shown here is derived from an EMBL/GenBank/DDBJ whole genome shotgun (WGS) entry which is preliminary data.</text>
</comment>
<sequence length="676" mass="76289">MSGNDKLSVKLNTSISPDDAHSIDIKYHKNCWAIHVSHVLRRETSELSSEKSGKVATMSELQDAFESILESNNVETPRGGRKALKQLLLREIPEIEFHAPKRVNECERVSIKRTRDEAIQMTEDQTANIDSDMKTLFDAAAIIRKSITKCRKWNFFSFYRWIIQGSKHELSAGKKSEETTVSMCLTERQVKNKTSDVVRSSSEMPLQLAQLITMLHGFGMSVDYNRILRVEAQIEASVLKRMELNDGLYIPPDLVLGRHVFFAVDNVDFAEDTPDGKNTFHGTAMAIYQRQEPGDCRRSIRQLPESVTTLLECPVPPGKPAGPTFPQFGLCTENQLSLYIKKQDFTWLLGRSLTRMITNGEVEDDQPPSTDIPVWSGYNSTMSSSMPLTRVGTPPLIAAPAHEWQTLLTILMQAQNIKTKVVGQNRRTLHIVMAQLRTIGAFIENSGLDMCWVESDLYGPCTVKQILGGNHVKREAAHVVTLQALFSLYQEAFFLRHPSVRTIVEKSANQLSNACKKGDKQDIKARYEELAKTISSTELAAKMEQFDADHEDSPLAVRTGDWDLHLEALQLFVKYFFAHDMLNYAPMIPVYLAEMEIVKETDPEIYQEFQNGNWVVNKNEKVAFCAVGADNALEHVNRSMKVSGGLIGITLNPSARTKDWHHAEPFCTHEVFFDCT</sequence>
<evidence type="ECO:0000313" key="2">
    <source>
        <dbReference type="Proteomes" id="UP001159405"/>
    </source>
</evidence>
<dbReference type="EMBL" id="CALNXK010000062">
    <property type="protein sequence ID" value="CAH3139227.1"/>
    <property type="molecule type" value="Genomic_DNA"/>
</dbReference>